<evidence type="ECO:0000313" key="2">
    <source>
        <dbReference type="Ensembl" id="ENSCCRP00000008985.2"/>
    </source>
</evidence>
<dbReference type="AlphaFoldDB" id="A0A8C0YF58"/>
<dbReference type="InterPro" id="IPR000477">
    <property type="entry name" value="RT_dom"/>
</dbReference>
<name>A0A8C0YF58_CYPCA</name>
<dbReference type="OMA" id="HIMDEIG"/>
<sequence>MYIDKAKGAYIRSRARWIEGEKNTAYFCKLEKRRQEYNSICSLTVDGEECTEPKRIEKEVFSFYRNLYKSSYSEQDALSFFDKINKLIPVIDENFKEVCDEELRIVEFDYAIKKMASDRSPGADGITTNFYKHFWEDLKHLLFQAINECINQKELMETMKQGIIKLIPKPGKDKKILSNLRPITLLNTDYKILTTVLAERLKTGTSKLISPTQSGFLKGRSIHNNIRLVLDLIDYNYLIKEDGFIFFLDFHKAFDSVEHLFIVNTLRHFGFGNKFLNMITMLHTDNSCVSLSEGTYPRFKVERGIRQGCSISPLLFIAVTELLAIAVKNLNIKGLEINNHKLLISQLADDTTLFLQNKEQIPVAVKVIERFSQASGLYLNLSKCELMSIHNCAEFSLYNIPVKNDIRYLGIWITKSSDTSEKKNIQDNIDKCGKTLNSWLQRDLTLFGRTMLTKIESISRLIYPSYSLAISPKLIKEINRINFNFIWKNKHHYIRKGDLLKNYEEGGIKAIDFEIMNGILKIKWLQSFLRNGEEIWFSLPAYIFDRVGGIKFLITCDFEISKLPIKLSTFHQQVLLQWKLMFKHNFSPHNVPLWNNRVILCRRKSMFLKDWWEKQIWSIVHILDENGNILELEKFNSKYNINCSIVDYNKVIQNIPKVLIQAIKNNFLNNASPRLHKIKINYVDLVDTKCNNKFLKQTLVNILYPGRTRSTLFFLGYNKSEISSIRTKFLKYPIPPTFKEVHFKTINNIYPSNEIE</sequence>
<dbReference type="InterPro" id="IPR043502">
    <property type="entry name" value="DNA/RNA_pol_sf"/>
</dbReference>
<dbReference type="PROSITE" id="PS50878">
    <property type="entry name" value="RT_POL"/>
    <property type="match status" value="1"/>
</dbReference>
<dbReference type="Pfam" id="PF00078">
    <property type="entry name" value="RVT_1"/>
    <property type="match status" value="1"/>
</dbReference>
<dbReference type="Ensembl" id="ENSCCRT00000009832.2">
    <property type="protein sequence ID" value="ENSCCRP00000008985.2"/>
    <property type="gene ID" value="ENSCCRG00000005279.2"/>
</dbReference>
<protein>
    <recommendedName>
        <fullName evidence="1">Reverse transcriptase domain-containing protein</fullName>
    </recommendedName>
</protein>
<dbReference type="CDD" id="cd01650">
    <property type="entry name" value="RT_nLTR_like"/>
    <property type="match status" value="1"/>
</dbReference>
<dbReference type="Proteomes" id="UP001108240">
    <property type="component" value="Unplaced"/>
</dbReference>
<evidence type="ECO:0000259" key="1">
    <source>
        <dbReference type="PROSITE" id="PS50878"/>
    </source>
</evidence>
<organism evidence="2 3">
    <name type="scientific">Cyprinus carpio carpio</name>
    <dbReference type="NCBI Taxonomy" id="630221"/>
    <lineage>
        <taxon>Eukaryota</taxon>
        <taxon>Metazoa</taxon>
        <taxon>Chordata</taxon>
        <taxon>Craniata</taxon>
        <taxon>Vertebrata</taxon>
        <taxon>Euteleostomi</taxon>
        <taxon>Actinopterygii</taxon>
        <taxon>Neopterygii</taxon>
        <taxon>Teleostei</taxon>
        <taxon>Ostariophysi</taxon>
        <taxon>Cypriniformes</taxon>
        <taxon>Cyprinidae</taxon>
        <taxon>Cyprininae</taxon>
        <taxon>Cyprinus</taxon>
    </lineage>
</organism>
<accession>A0A8C0YF58</accession>
<proteinExistence type="predicted"/>
<reference evidence="2" key="2">
    <citation type="submission" date="2025-09" db="UniProtKB">
        <authorList>
            <consortium name="Ensembl"/>
        </authorList>
    </citation>
    <scope>IDENTIFICATION</scope>
</reference>
<dbReference type="PANTHER" id="PTHR31635">
    <property type="entry name" value="REVERSE TRANSCRIPTASE DOMAIN-CONTAINING PROTEIN-RELATED"/>
    <property type="match status" value="1"/>
</dbReference>
<keyword evidence="3" id="KW-1185">Reference proteome</keyword>
<dbReference type="SUPFAM" id="SSF56672">
    <property type="entry name" value="DNA/RNA polymerases"/>
    <property type="match status" value="1"/>
</dbReference>
<dbReference type="GeneTree" id="ENSGT00940000163737"/>
<dbReference type="PANTHER" id="PTHR31635:SF196">
    <property type="entry name" value="REVERSE TRANSCRIPTASE DOMAIN-CONTAINING PROTEIN-RELATED"/>
    <property type="match status" value="1"/>
</dbReference>
<feature type="domain" description="Reverse transcriptase" evidence="1">
    <location>
        <begin position="148"/>
        <end position="413"/>
    </location>
</feature>
<reference evidence="2" key="1">
    <citation type="submission" date="2025-08" db="UniProtKB">
        <authorList>
            <consortium name="Ensembl"/>
        </authorList>
    </citation>
    <scope>IDENTIFICATION</scope>
</reference>
<evidence type="ECO:0000313" key="3">
    <source>
        <dbReference type="Proteomes" id="UP001108240"/>
    </source>
</evidence>